<protein>
    <submittedName>
        <fullName evidence="1">GG12280</fullName>
    </submittedName>
</protein>
<accession>B3P6Q4</accession>
<evidence type="ECO:0000313" key="2">
    <source>
        <dbReference type="Proteomes" id="UP000008711"/>
    </source>
</evidence>
<dbReference type="GO" id="GO:0046693">
    <property type="term" value="P:sperm storage"/>
    <property type="evidence" value="ECO:0007669"/>
    <property type="project" value="EnsemblMetazoa"/>
</dbReference>
<dbReference type="PANTHER" id="PTHR35249:SF2">
    <property type="entry name" value="DYNEIN REGULATORY COMPLEX SUBUNIT 7"/>
    <property type="match status" value="1"/>
</dbReference>
<proteinExistence type="predicted"/>
<name>B3P6Q4_DROER</name>
<dbReference type="HOGENOM" id="CLU_125155_0_0_1"/>
<gene>
    <name evidence="1" type="primary">Dere\GG12280</name>
    <name evidence="1" type="ORF">Dere_GG12280</name>
</gene>
<dbReference type="OMA" id="EEEMGTY"/>
<reference evidence="1 2" key="2">
    <citation type="journal article" date="2008" name="Bioinformatics">
        <title>Assembly reconciliation.</title>
        <authorList>
            <person name="Zimin A.V."/>
            <person name="Smith D.R."/>
            <person name="Sutton G."/>
            <person name="Yorke J.A."/>
        </authorList>
    </citation>
    <scope>NUCLEOTIDE SEQUENCE [LARGE SCALE GENOMIC DNA]</scope>
    <source>
        <strain evidence="1 2">TSC#14021-0224.01</strain>
    </source>
</reference>
<dbReference type="OrthoDB" id="10262874at2759"/>
<dbReference type="Proteomes" id="UP000008711">
    <property type="component" value="Unassembled WGS sequence"/>
</dbReference>
<organism evidence="1 2">
    <name type="scientific">Drosophila erecta</name>
    <name type="common">Fruit fly</name>
    <dbReference type="NCBI Taxonomy" id="7220"/>
    <lineage>
        <taxon>Eukaryota</taxon>
        <taxon>Metazoa</taxon>
        <taxon>Ecdysozoa</taxon>
        <taxon>Arthropoda</taxon>
        <taxon>Hexapoda</taxon>
        <taxon>Insecta</taxon>
        <taxon>Pterygota</taxon>
        <taxon>Neoptera</taxon>
        <taxon>Endopterygota</taxon>
        <taxon>Diptera</taxon>
        <taxon>Brachycera</taxon>
        <taxon>Muscomorpha</taxon>
        <taxon>Ephydroidea</taxon>
        <taxon>Drosophilidae</taxon>
        <taxon>Drosophila</taxon>
        <taxon>Sophophora</taxon>
    </lineage>
</organism>
<sequence>MPKVLFQKYKKVVSNIDPSRHLGKFKEIDENRRSQTESDFVDEMEGEYEPEMEEMRSSEFSLSEGEPALNIGKIDLSFPETVEEFEASPQCYPPSYYTLSPKERLLLLYAENFRKQLVLSYPKRRAMVLALPNECKVQKFVCTTIRPTAFIYTQLISSVEEIAKFVADFIQYEPLEDPINLCIDG</sequence>
<dbReference type="AlphaFoldDB" id="B3P6Q4"/>
<dbReference type="GO" id="GO:0031514">
    <property type="term" value="C:motile cilium"/>
    <property type="evidence" value="ECO:0007669"/>
    <property type="project" value="EnsemblMetazoa"/>
</dbReference>
<dbReference type="PANTHER" id="PTHR35249">
    <property type="entry name" value="DYNEIN REGULATORY COMPLEX SUBUNIT 7"/>
    <property type="match status" value="1"/>
</dbReference>
<reference evidence="1 2" key="1">
    <citation type="journal article" date="2007" name="Nature">
        <title>Evolution of genes and genomes on the Drosophila phylogeny.</title>
        <authorList>
            <consortium name="Drosophila 12 Genomes Consortium"/>
            <person name="Clark A.G."/>
            <person name="Eisen M.B."/>
            <person name="Smith D.R."/>
            <person name="Bergman C.M."/>
            <person name="Oliver B."/>
            <person name="Markow T.A."/>
            <person name="Kaufman T.C."/>
            <person name="Kellis M."/>
            <person name="Gelbart W."/>
            <person name="Iyer V.N."/>
            <person name="Pollard D.A."/>
            <person name="Sackton T.B."/>
            <person name="Larracuente A.M."/>
            <person name="Singh N.D."/>
            <person name="Abad J.P."/>
            <person name="Abt D.N."/>
            <person name="Adryan B."/>
            <person name="Aguade M."/>
            <person name="Akashi H."/>
            <person name="Anderson W.W."/>
            <person name="Aquadro C.F."/>
            <person name="Ardell D.H."/>
            <person name="Arguello R."/>
            <person name="Artieri C.G."/>
            <person name="Barbash D.A."/>
            <person name="Barker D."/>
            <person name="Barsanti P."/>
            <person name="Batterham P."/>
            <person name="Batzoglou S."/>
            <person name="Begun D."/>
            <person name="Bhutkar A."/>
            <person name="Blanco E."/>
            <person name="Bosak S.A."/>
            <person name="Bradley R.K."/>
            <person name="Brand A.D."/>
            <person name="Brent M.R."/>
            <person name="Brooks A.N."/>
            <person name="Brown R.H."/>
            <person name="Butlin R.K."/>
            <person name="Caggese C."/>
            <person name="Calvi B.R."/>
            <person name="Bernardo de Carvalho A."/>
            <person name="Caspi A."/>
            <person name="Castrezana S."/>
            <person name="Celniker S.E."/>
            <person name="Chang J.L."/>
            <person name="Chapple C."/>
            <person name="Chatterji S."/>
            <person name="Chinwalla A."/>
            <person name="Civetta A."/>
            <person name="Clifton S.W."/>
            <person name="Comeron J.M."/>
            <person name="Costello J.C."/>
            <person name="Coyne J.A."/>
            <person name="Daub J."/>
            <person name="David R.G."/>
            <person name="Delcher A.L."/>
            <person name="Delehaunty K."/>
            <person name="Do C.B."/>
            <person name="Ebling H."/>
            <person name="Edwards K."/>
            <person name="Eickbush T."/>
            <person name="Evans J.D."/>
            <person name="Filipski A."/>
            <person name="Findeiss S."/>
            <person name="Freyhult E."/>
            <person name="Fulton L."/>
            <person name="Fulton R."/>
            <person name="Garcia A.C."/>
            <person name="Gardiner A."/>
            <person name="Garfield D.A."/>
            <person name="Garvin B.E."/>
            <person name="Gibson G."/>
            <person name="Gilbert D."/>
            <person name="Gnerre S."/>
            <person name="Godfrey J."/>
            <person name="Good R."/>
            <person name="Gotea V."/>
            <person name="Gravely B."/>
            <person name="Greenberg A.J."/>
            <person name="Griffiths-Jones S."/>
            <person name="Gross S."/>
            <person name="Guigo R."/>
            <person name="Gustafson E.A."/>
            <person name="Haerty W."/>
            <person name="Hahn M.W."/>
            <person name="Halligan D.L."/>
            <person name="Halpern A.L."/>
            <person name="Halter G.M."/>
            <person name="Han M.V."/>
            <person name="Heger A."/>
            <person name="Hillier L."/>
            <person name="Hinrichs A.S."/>
            <person name="Holmes I."/>
            <person name="Hoskins R.A."/>
            <person name="Hubisz M.J."/>
            <person name="Hultmark D."/>
            <person name="Huntley M.A."/>
            <person name="Jaffe D.B."/>
            <person name="Jagadeeshan S."/>
            <person name="Jeck W.R."/>
            <person name="Johnson J."/>
            <person name="Jones C.D."/>
            <person name="Jordan W.C."/>
            <person name="Karpen G.H."/>
            <person name="Kataoka E."/>
            <person name="Keightley P.D."/>
            <person name="Kheradpour P."/>
            <person name="Kirkness E.F."/>
            <person name="Koerich L.B."/>
            <person name="Kristiansen K."/>
            <person name="Kudrna D."/>
            <person name="Kulathinal R.J."/>
            <person name="Kumar S."/>
            <person name="Kwok R."/>
            <person name="Lander E."/>
            <person name="Langley C.H."/>
            <person name="Lapoint R."/>
            <person name="Lazzaro B.P."/>
            <person name="Lee S.J."/>
            <person name="Levesque L."/>
            <person name="Li R."/>
            <person name="Lin C.F."/>
            <person name="Lin M.F."/>
            <person name="Lindblad-Toh K."/>
            <person name="Llopart A."/>
            <person name="Long M."/>
            <person name="Low L."/>
            <person name="Lozovsky E."/>
            <person name="Lu J."/>
            <person name="Luo M."/>
            <person name="Machado C.A."/>
            <person name="Makalowski W."/>
            <person name="Marzo M."/>
            <person name="Matsuda M."/>
            <person name="Matzkin L."/>
            <person name="McAllister B."/>
            <person name="McBride C.S."/>
            <person name="McKernan B."/>
            <person name="McKernan K."/>
            <person name="Mendez-Lago M."/>
            <person name="Minx P."/>
            <person name="Mollenhauer M.U."/>
            <person name="Montooth K."/>
            <person name="Mount S.M."/>
            <person name="Mu X."/>
            <person name="Myers E."/>
            <person name="Negre B."/>
            <person name="Newfeld S."/>
            <person name="Nielsen R."/>
            <person name="Noor M.A."/>
            <person name="O'Grady P."/>
            <person name="Pachter L."/>
            <person name="Papaceit M."/>
            <person name="Parisi M.J."/>
            <person name="Parisi M."/>
            <person name="Parts L."/>
            <person name="Pedersen J.S."/>
            <person name="Pesole G."/>
            <person name="Phillippy A.M."/>
            <person name="Ponting C.P."/>
            <person name="Pop M."/>
            <person name="Porcelli D."/>
            <person name="Powell J.R."/>
            <person name="Prohaska S."/>
            <person name="Pruitt K."/>
            <person name="Puig M."/>
            <person name="Quesneville H."/>
            <person name="Ram K.R."/>
            <person name="Rand D."/>
            <person name="Rasmussen M.D."/>
            <person name="Reed L.K."/>
            <person name="Reenan R."/>
            <person name="Reily A."/>
            <person name="Remington K.A."/>
            <person name="Rieger T.T."/>
            <person name="Ritchie M.G."/>
            <person name="Robin C."/>
            <person name="Rogers Y.H."/>
            <person name="Rohde C."/>
            <person name="Rozas J."/>
            <person name="Rubenfield M.J."/>
            <person name="Ruiz A."/>
            <person name="Russo S."/>
            <person name="Salzberg S.L."/>
            <person name="Sanchez-Gracia A."/>
            <person name="Saranga D.J."/>
            <person name="Sato H."/>
            <person name="Schaeffer S.W."/>
            <person name="Schatz M.C."/>
            <person name="Schlenke T."/>
            <person name="Schwartz R."/>
            <person name="Segarra C."/>
            <person name="Singh R.S."/>
            <person name="Sirot L."/>
            <person name="Sirota M."/>
            <person name="Sisneros N.B."/>
            <person name="Smith C.D."/>
            <person name="Smith T.F."/>
            <person name="Spieth J."/>
            <person name="Stage D.E."/>
            <person name="Stark A."/>
            <person name="Stephan W."/>
            <person name="Strausberg R.L."/>
            <person name="Strempel S."/>
            <person name="Sturgill D."/>
            <person name="Sutton G."/>
            <person name="Sutton G.G."/>
            <person name="Tao W."/>
            <person name="Teichmann S."/>
            <person name="Tobari Y.N."/>
            <person name="Tomimura Y."/>
            <person name="Tsolas J.M."/>
            <person name="Valente V.L."/>
            <person name="Venter E."/>
            <person name="Venter J.C."/>
            <person name="Vicario S."/>
            <person name="Vieira F.G."/>
            <person name="Vilella A.J."/>
            <person name="Villasante A."/>
            <person name="Walenz B."/>
            <person name="Wang J."/>
            <person name="Wasserman M."/>
            <person name="Watts T."/>
            <person name="Wilson D."/>
            <person name="Wilson R.K."/>
            <person name="Wing R.A."/>
            <person name="Wolfner M.F."/>
            <person name="Wong A."/>
            <person name="Wong G.K."/>
            <person name="Wu C.I."/>
            <person name="Wu G."/>
            <person name="Yamamoto D."/>
            <person name="Yang H.P."/>
            <person name="Yang S.P."/>
            <person name="Yorke J.A."/>
            <person name="Yoshida K."/>
            <person name="Zdobnov E."/>
            <person name="Zhang P."/>
            <person name="Zhang Y."/>
            <person name="Zimin A.V."/>
            <person name="Baldwin J."/>
            <person name="Abdouelleil A."/>
            <person name="Abdulkadir J."/>
            <person name="Abebe A."/>
            <person name="Abera B."/>
            <person name="Abreu J."/>
            <person name="Acer S.C."/>
            <person name="Aftuck L."/>
            <person name="Alexander A."/>
            <person name="An P."/>
            <person name="Anderson E."/>
            <person name="Anderson S."/>
            <person name="Arachi H."/>
            <person name="Azer M."/>
            <person name="Bachantsang P."/>
            <person name="Barry A."/>
            <person name="Bayul T."/>
            <person name="Berlin A."/>
            <person name="Bessette D."/>
            <person name="Bloom T."/>
            <person name="Blye J."/>
            <person name="Boguslavskiy L."/>
            <person name="Bonnet C."/>
            <person name="Boukhgalter B."/>
            <person name="Bourzgui I."/>
            <person name="Brown A."/>
            <person name="Cahill P."/>
            <person name="Channer S."/>
            <person name="Cheshatsang Y."/>
            <person name="Chuda L."/>
            <person name="Citroen M."/>
            <person name="Collymore A."/>
            <person name="Cooke P."/>
            <person name="Costello M."/>
            <person name="D'Aco K."/>
            <person name="Daza R."/>
            <person name="De Haan G."/>
            <person name="DeGray S."/>
            <person name="DeMaso C."/>
            <person name="Dhargay N."/>
            <person name="Dooley K."/>
            <person name="Dooley E."/>
            <person name="Doricent M."/>
            <person name="Dorje P."/>
            <person name="Dorjee K."/>
            <person name="Dupes A."/>
            <person name="Elong R."/>
            <person name="Falk J."/>
            <person name="Farina A."/>
            <person name="Faro S."/>
            <person name="Ferguson D."/>
            <person name="Fisher S."/>
            <person name="Foley C.D."/>
            <person name="Franke A."/>
            <person name="Friedrich D."/>
            <person name="Gadbois L."/>
            <person name="Gearin G."/>
            <person name="Gearin C.R."/>
            <person name="Giannoukos G."/>
            <person name="Goode T."/>
            <person name="Graham J."/>
            <person name="Grandbois E."/>
            <person name="Grewal S."/>
            <person name="Gyaltsen K."/>
            <person name="Hafez N."/>
            <person name="Hagos B."/>
            <person name="Hall J."/>
            <person name="Henson C."/>
            <person name="Hollinger A."/>
            <person name="Honan T."/>
            <person name="Huard M.D."/>
            <person name="Hughes L."/>
            <person name="Hurhula B."/>
            <person name="Husby M.E."/>
            <person name="Kamat A."/>
            <person name="Kanga B."/>
            <person name="Kashin S."/>
            <person name="Khazanovich D."/>
            <person name="Kisner P."/>
            <person name="Lance K."/>
            <person name="Lara M."/>
            <person name="Lee W."/>
            <person name="Lennon N."/>
            <person name="Letendre F."/>
            <person name="LeVine R."/>
            <person name="Lipovsky A."/>
            <person name="Liu X."/>
            <person name="Liu J."/>
            <person name="Liu S."/>
            <person name="Lokyitsang T."/>
            <person name="Lokyitsang Y."/>
            <person name="Lubonja R."/>
            <person name="Lui A."/>
            <person name="MacDonald P."/>
            <person name="Magnisalis V."/>
            <person name="Maru K."/>
            <person name="Matthews C."/>
            <person name="McCusker W."/>
            <person name="McDonough S."/>
            <person name="Mehta T."/>
            <person name="Meldrim J."/>
            <person name="Meneus L."/>
            <person name="Mihai O."/>
            <person name="Mihalev A."/>
            <person name="Mihova T."/>
            <person name="Mittelman R."/>
            <person name="Mlenga V."/>
            <person name="Montmayeur A."/>
            <person name="Mulrain L."/>
            <person name="Navidi A."/>
            <person name="Naylor J."/>
            <person name="Negash T."/>
            <person name="Nguyen T."/>
            <person name="Nguyen N."/>
            <person name="Nicol R."/>
            <person name="Norbu C."/>
            <person name="Norbu N."/>
            <person name="Novod N."/>
            <person name="O'Neill B."/>
            <person name="Osman S."/>
            <person name="Markiewicz E."/>
            <person name="Oyono O.L."/>
            <person name="Patti C."/>
            <person name="Phunkhang P."/>
            <person name="Pierre F."/>
            <person name="Priest M."/>
            <person name="Raghuraman S."/>
            <person name="Rege F."/>
            <person name="Reyes R."/>
            <person name="Rise C."/>
            <person name="Rogov P."/>
            <person name="Ross K."/>
            <person name="Ryan E."/>
            <person name="Settipalli S."/>
            <person name="Shea T."/>
            <person name="Sherpa N."/>
            <person name="Shi L."/>
            <person name="Shih D."/>
            <person name="Sparrow T."/>
            <person name="Spaulding J."/>
            <person name="Stalker J."/>
            <person name="Stange-Thomann N."/>
            <person name="Stavropoulos S."/>
            <person name="Stone C."/>
            <person name="Strader C."/>
            <person name="Tesfaye S."/>
            <person name="Thomson T."/>
            <person name="Thoulutsang Y."/>
            <person name="Thoulutsang D."/>
            <person name="Topham K."/>
            <person name="Topping I."/>
            <person name="Tsamla T."/>
            <person name="Vassiliev H."/>
            <person name="Vo A."/>
            <person name="Wangchuk T."/>
            <person name="Wangdi T."/>
            <person name="Weiand M."/>
            <person name="Wilkinson J."/>
            <person name="Wilson A."/>
            <person name="Yadav S."/>
            <person name="Young G."/>
            <person name="Yu Q."/>
            <person name="Zembek L."/>
            <person name="Zhong D."/>
            <person name="Zimmer A."/>
            <person name="Zwirko Z."/>
            <person name="Jaffe D.B."/>
            <person name="Alvarez P."/>
            <person name="Brockman W."/>
            <person name="Butler J."/>
            <person name="Chin C."/>
            <person name="Gnerre S."/>
            <person name="Grabherr M."/>
            <person name="Kleber M."/>
            <person name="Mauceli E."/>
            <person name="MacCallum I."/>
        </authorList>
    </citation>
    <scope>NUCLEOTIDE SEQUENCE [LARGE SCALE GENOMIC DNA]</scope>
    <source>
        <strain evidence="1 2">TSC#14021-0224.01</strain>
    </source>
</reference>
<dbReference type="EMBL" id="CH954182">
    <property type="protein sequence ID" value="EDV53724.1"/>
    <property type="molecule type" value="Genomic_DNA"/>
</dbReference>
<dbReference type="PhylomeDB" id="B3P6Q4"/>
<dbReference type="InterPro" id="IPR033551">
    <property type="entry name" value="DRC7/lobo"/>
</dbReference>
<keyword evidence="2" id="KW-1185">Reference proteome</keyword>
<evidence type="ECO:0000313" key="1">
    <source>
        <dbReference type="EMBL" id="EDV53724.1"/>
    </source>
</evidence>
<dbReference type="GO" id="GO:0030317">
    <property type="term" value="P:flagellated sperm motility"/>
    <property type="evidence" value="ECO:0007669"/>
    <property type="project" value="EnsemblMetazoa"/>
</dbReference>
<dbReference type="eggNOG" id="ENOG502S5Z4">
    <property type="taxonomic scope" value="Eukaryota"/>
</dbReference>